<reference evidence="2 3" key="1">
    <citation type="submission" date="2019-02" db="EMBL/GenBank/DDBJ databases">
        <title>Genome sequencing of the rare red list fungi Dentipellis fragilis.</title>
        <authorList>
            <person name="Buettner E."/>
            <person name="Kellner H."/>
        </authorList>
    </citation>
    <scope>NUCLEOTIDE SEQUENCE [LARGE SCALE GENOMIC DNA]</scope>
    <source>
        <strain evidence="2 3">DSM 105465</strain>
    </source>
</reference>
<gene>
    <name evidence="2" type="ORF">EVG20_g11652</name>
</gene>
<dbReference type="EMBL" id="SEOQ01001942">
    <property type="protein sequence ID" value="TFY50212.1"/>
    <property type="molecule type" value="Genomic_DNA"/>
</dbReference>
<evidence type="ECO:0000313" key="2">
    <source>
        <dbReference type="EMBL" id="TFY50212.1"/>
    </source>
</evidence>
<evidence type="ECO:0000313" key="3">
    <source>
        <dbReference type="Proteomes" id="UP000298327"/>
    </source>
</evidence>
<accession>A0A4Y9XKK5</accession>
<sequence length="129" mass="13565">MSEKSEKKGEFTGWAEDIPEALPTYAPPRGPPPPARNSSNQPSGYSDDKGYSSSRGIAEPYYAPPSNGPYTSGSSSYPSGPSPYGAPGYSGPSQSQSPPQGYYPSPSGYSQGTPPYPNDPNFGQQFPGF</sequence>
<feature type="compositionally biased region" description="Pro residues" evidence="1">
    <location>
        <begin position="25"/>
        <end position="35"/>
    </location>
</feature>
<protein>
    <submittedName>
        <fullName evidence="2">Uncharacterized protein</fullName>
    </submittedName>
</protein>
<organism evidence="2 3">
    <name type="scientific">Dentipellis fragilis</name>
    <dbReference type="NCBI Taxonomy" id="205917"/>
    <lineage>
        <taxon>Eukaryota</taxon>
        <taxon>Fungi</taxon>
        <taxon>Dikarya</taxon>
        <taxon>Basidiomycota</taxon>
        <taxon>Agaricomycotina</taxon>
        <taxon>Agaricomycetes</taxon>
        <taxon>Russulales</taxon>
        <taxon>Hericiaceae</taxon>
        <taxon>Dentipellis</taxon>
    </lineage>
</organism>
<feature type="compositionally biased region" description="Low complexity" evidence="1">
    <location>
        <begin position="68"/>
        <end position="113"/>
    </location>
</feature>
<dbReference type="AlphaFoldDB" id="A0A4Y9XKK5"/>
<evidence type="ECO:0000256" key="1">
    <source>
        <dbReference type="SAM" id="MobiDB-lite"/>
    </source>
</evidence>
<feature type="compositionally biased region" description="Basic and acidic residues" evidence="1">
    <location>
        <begin position="1"/>
        <end position="10"/>
    </location>
</feature>
<dbReference type="Proteomes" id="UP000298327">
    <property type="component" value="Unassembled WGS sequence"/>
</dbReference>
<proteinExistence type="predicted"/>
<name>A0A4Y9XKK5_9AGAM</name>
<feature type="non-terminal residue" evidence="2">
    <location>
        <position position="129"/>
    </location>
</feature>
<comment type="caution">
    <text evidence="2">The sequence shown here is derived from an EMBL/GenBank/DDBJ whole genome shotgun (WGS) entry which is preliminary data.</text>
</comment>
<feature type="region of interest" description="Disordered" evidence="1">
    <location>
        <begin position="1"/>
        <end position="129"/>
    </location>
</feature>
<keyword evidence="3" id="KW-1185">Reference proteome</keyword>